<dbReference type="EMBL" id="FMAJ01000001">
    <property type="protein sequence ID" value="SCB56692.1"/>
    <property type="molecule type" value="Genomic_DNA"/>
</dbReference>
<dbReference type="STRING" id="1138170.GA0061105_101525"/>
<dbReference type="AlphaFoldDB" id="A0A1C3XWQ3"/>
<reference evidence="2 3" key="1">
    <citation type="submission" date="2016-08" db="EMBL/GenBank/DDBJ databases">
        <authorList>
            <person name="Seilhamer J.J."/>
        </authorList>
    </citation>
    <scope>NUCLEOTIDE SEQUENCE [LARGE SCALE GENOMIC DNA]</scope>
    <source>
        <strain evidence="2 3">HBR26</strain>
    </source>
</reference>
<name>A0A1C3XWQ3_9HYPH</name>
<protein>
    <submittedName>
        <fullName evidence="2">Uncharacterized protein</fullName>
    </submittedName>
</protein>
<keyword evidence="1" id="KW-0472">Membrane</keyword>
<sequence length="73" mass="8163">MPFRHAALPERPISMLIVLVALSVVLSLAAEMAYGYFVDRYEVNWVRPELAEHAAIVRAQGRLRGNEGTGLRI</sequence>
<evidence type="ECO:0000313" key="3">
    <source>
        <dbReference type="Proteomes" id="UP000198723"/>
    </source>
</evidence>
<gene>
    <name evidence="2" type="ORF">GA0061105_101525</name>
</gene>
<organism evidence="2 3">
    <name type="scientific">Rhizobium aethiopicum</name>
    <dbReference type="NCBI Taxonomy" id="1138170"/>
    <lineage>
        <taxon>Bacteria</taxon>
        <taxon>Pseudomonadati</taxon>
        <taxon>Pseudomonadota</taxon>
        <taxon>Alphaproteobacteria</taxon>
        <taxon>Hyphomicrobiales</taxon>
        <taxon>Rhizobiaceae</taxon>
        <taxon>Rhizobium/Agrobacterium group</taxon>
        <taxon>Rhizobium</taxon>
    </lineage>
</organism>
<proteinExistence type="predicted"/>
<evidence type="ECO:0000313" key="2">
    <source>
        <dbReference type="EMBL" id="SCB56692.1"/>
    </source>
</evidence>
<accession>A0A1C3XWQ3</accession>
<feature type="transmembrane region" description="Helical" evidence="1">
    <location>
        <begin position="12"/>
        <end position="37"/>
    </location>
</feature>
<keyword evidence="1" id="KW-0812">Transmembrane</keyword>
<dbReference type="Proteomes" id="UP000198723">
    <property type="component" value="Unassembled WGS sequence"/>
</dbReference>
<keyword evidence="1" id="KW-1133">Transmembrane helix</keyword>
<evidence type="ECO:0000256" key="1">
    <source>
        <dbReference type="SAM" id="Phobius"/>
    </source>
</evidence>